<gene>
    <name evidence="2" type="ORF">PHYBLDRAFT_75789</name>
</gene>
<sequence length="341" mass="38386">MDLLETPDRRLRLNKRSTLPSSYAFTPKWMKNTTETIRSGSESTTADEPFPSLVNATTSEKKKRSVWSDTATVKKKVSSVDAPVNDPFAGMNACVDYEAEIERLKTLVPKVDAKRRTSPRPKSVVPSQDTKSSRNNWISNNRTVEKYSDKFSDGSSDSSSDGSSEKDLAPIQPPNKETLESSSEKCSQAISEEDKIRFLEFVRNRTSGWNGWESNYQTEIHKTDSLWEEPTPWDSPVYQRQCLQGSLQEKRKNPLVISMPARAGYDLLTSSEPSTPSSCSTQNSFWSWPITCMSSNNMTIDDDLPRQTTSSKLLRSNPSLQEPPGIAGPFYRNEVSFIPHF</sequence>
<dbReference type="AlphaFoldDB" id="A0A162YDI1"/>
<feature type="compositionally biased region" description="Basic and acidic residues" evidence="1">
    <location>
        <begin position="143"/>
        <end position="152"/>
    </location>
</feature>
<dbReference type="InParanoid" id="A0A162YDI1"/>
<dbReference type="STRING" id="763407.A0A162YDI1"/>
<dbReference type="RefSeq" id="XP_018298095.1">
    <property type="nucleotide sequence ID" value="XM_018443095.1"/>
</dbReference>
<evidence type="ECO:0000256" key="1">
    <source>
        <dbReference type="SAM" id="MobiDB-lite"/>
    </source>
</evidence>
<feature type="region of interest" description="Disordered" evidence="1">
    <location>
        <begin position="299"/>
        <end position="326"/>
    </location>
</feature>
<feature type="compositionally biased region" description="Polar residues" evidence="1">
    <location>
        <begin position="306"/>
        <end position="320"/>
    </location>
</feature>
<name>A0A162YDI1_PHYB8</name>
<evidence type="ECO:0000313" key="2">
    <source>
        <dbReference type="EMBL" id="OAD80055.1"/>
    </source>
</evidence>
<dbReference type="VEuPathDB" id="FungiDB:PHYBLDRAFT_75789"/>
<dbReference type="OrthoDB" id="2274429at2759"/>
<protein>
    <submittedName>
        <fullName evidence="2">Uncharacterized protein</fullName>
    </submittedName>
</protein>
<organism evidence="2 3">
    <name type="scientific">Phycomyces blakesleeanus (strain ATCC 8743b / DSM 1359 / FGSC 10004 / NBRC 33097 / NRRL 1555)</name>
    <dbReference type="NCBI Taxonomy" id="763407"/>
    <lineage>
        <taxon>Eukaryota</taxon>
        <taxon>Fungi</taxon>
        <taxon>Fungi incertae sedis</taxon>
        <taxon>Mucoromycota</taxon>
        <taxon>Mucoromycotina</taxon>
        <taxon>Mucoromycetes</taxon>
        <taxon>Mucorales</taxon>
        <taxon>Phycomycetaceae</taxon>
        <taxon>Phycomyces</taxon>
    </lineage>
</organism>
<accession>A0A162YDI1</accession>
<evidence type="ECO:0000313" key="3">
    <source>
        <dbReference type="Proteomes" id="UP000077315"/>
    </source>
</evidence>
<feature type="compositionally biased region" description="Polar residues" evidence="1">
    <location>
        <begin position="125"/>
        <end position="142"/>
    </location>
</feature>
<dbReference type="Proteomes" id="UP000077315">
    <property type="component" value="Unassembled WGS sequence"/>
</dbReference>
<feature type="region of interest" description="Disordered" evidence="1">
    <location>
        <begin position="112"/>
        <end position="186"/>
    </location>
</feature>
<dbReference type="GeneID" id="29004001"/>
<keyword evidence="3" id="KW-1185">Reference proteome</keyword>
<reference evidence="3" key="1">
    <citation type="submission" date="2015-06" db="EMBL/GenBank/DDBJ databases">
        <title>Expansion of signal transduction pathways in fungi by whole-genome duplication.</title>
        <authorList>
            <consortium name="DOE Joint Genome Institute"/>
            <person name="Corrochano L.M."/>
            <person name="Kuo A."/>
            <person name="Marcet-Houben M."/>
            <person name="Polaino S."/>
            <person name="Salamov A."/>
            <person name="Villalobos J.M."/>
            <person name="Alvarez M.I."/>
            <person name="Avalos J."/>
            <person name="Benito E.P."/>
            <person name="Benoit I."/>
            <person name="Burger G."/>
            <person name="Camino L.P."/>
            <person name="Canovas D."/>
            <person name="Cerda-Olmedo E."/>
            <person name="Cheng J.-F."/>
            <person name="Dominguez A."/>
            <person name="Elias M."/>
            <person name="Eslava A.P."/>
            <person name="Glaser F."/>
            <person name="Grimwood J."/>
            <person name="Gutierrez G."/>
            <person name="Heitman J."/>
            <person name="Henrissat B."/>
            <person name="Iturriaga E.A."/>
            <person name="Lang B.F."/>
            <person name="Lavin J.L."/>
            <person name="Lee S."/>
            <person name="Li W."/>
            <person name="Lindquist E."/>
            <person name="Lopez-Garcia S."/>
            <person name="Luque E.M."/>
            <person name="Marcos A.T."/>
            <person name="Martin J."/>
            <person name="McCluskey K."/>
            <person name="Medina H.R."/>
            <person name="Miralles-Duran A."/>
            <person name="Miyazaki A."/>
            <person name="Munoz-Torres E."/>
            <person name="Oguiza J.A."/>
            <person name="Ohm R."/>
            <person name="Olmedo M."/>
            <person name="Orejas M."/>
            <person name="Ortiz-Castellanos L."/>
            <person name="Pisabarro A.G."/>
            <person name="Rodriguez-Romero J."/>
            <person name="Ruiz-Herrera J."/>
            <person name="Ruiz-Vazquez R."/>
            <person name="Sanz C."/>
            <person name="Schackwitz W."/>
            <person name="Schmutz J."/>
            <person name="Shahriari M."/>
            <person name="Shelest E."/>
            <person name="Silva-Franco F."/>
            <person name="Soanes D."/>
            <person name="Syed K."/>
            <person name="Tagua V.G."/>
            <person name="Talbot N.J."/>
            <person name="Thon M."/>
            <person name="De vries R.P."/>
            <person name="Wiebenga A."/>
            <person name="Yadav J.S."/>
            <person name="Braun E.L."/>
            <person name="Baker S."/>
            <person name="Garre V."/>
            <person name="Horwitz B."/>
            <person name="Torres-Martinez S."/>
            <person name="Idnurm A."/>
            <person name="Herrera-Estrella A."/>
            <person name="Gabaldon T."/>
            <person name="Grigoriev I.V."/>
        </authorList>
    </citation>
    <scope>NUCLEOTIDE SEQUENCE [LARGE SCALE GENOMIC DNA]</scope>
    <source>
        <strain evidence="3">NRRL 1555(-)</strain>
    </source>
</reference>
<dbReference type="EMBL" id="KV440972">
    <property type="protein sequence ID" value="OAD80055.1"/>
    <property type="molecule type" value="Genomic_DNA"/>
</dbReference>
<proteinExistence type="predicted"/>
<feature type="compositionally biased region" description="Low complexity" evidence="1">
    <location>
        <begin position="153"/>
        <end position="162"/>
    </location>
</feature>